<accession>A0ABY2GVJ1</accession>
<dbReference type="Gene3D" id="2.60.40.790">
    <property type="match status" value="1"/>
</dbReference>
<feature type="region of interest" description="Disordered" evidence="4">
    <location>
        <begin position="73"/>
        <end position="94"/>
    </location>
</feature>
<feature type="domain" description="SHSP" evidence="5">
    <location>
        <begin position="85"/>
        <end position="255"/>
    </location>
</feature>
<comment type="caution">
    <text evidence="6">The sequence shown here is derived from an EMBL/GenBank/DDBJ whole genome shotgun (WGS) entry which is preliminary data.</text>
</comment>
<dbReference type="InterPro" id="IPR008978">
    <property type="entry name" value="HSP20-like_chaperone"/>
</dbReference>
<protein>
    <submittedName>
        <fullName evidence="6">30 kDa heat shock protein</fullName>
    </submittedName>
</protein>
<dbReference type="Pfam" id="PF00011">
    <property type="entry name" value="HSP20"/>
    <property type="match status" value="1"/>
</dbReference>
<evidence type="ECO:0000259" key="5">
    <source>
        <dbReference type="PROSITE" id="PS01031"/>
    </source>
</evidence>
<organism evidence="6 7">
    <name type="scientific">Trichoderma ghanense</name>
    <dbReference type="NCBI Taxonomy" id="65468"/>
    <lineage>
        <taxon>Eukaryota</taxon>
        <taxon>Fungi</taxon>
        <taxon>Dikarya</taxon>
        <taxon>Ascomycota</taxon>
        <taxon>Pezizomycotina</taxon>
        <taxon>Sordariomycetes</taxon>
        <taxon>Hypocreomycetidae</taxon>
        <taxon>Hypocreales</taxon>
        <taxon>Hypocreaceae</taxon>
        <taxon>Trichoderma</taxon>
    </lineage>
</organism>
<comment type="similarity">
    <text evidence="2 3">Belongs to the small heat shock protein (HSP20) family.</text>
</comment>
<evidence type="ECO:0000256" key="4">
    <source>
        <dbReference type="SAM" id="MobiDB-lite"/>
    </source>
</evidence>
<gene>
    <name evidence="6" type="ORF">CCMA1212_008705</name>
</gene>
<dbReference type="InterPro" id="IPR031107">
    <property type="entry name" value="Small_HSP"/>
</dbReference>
<evidence type="ECO:0000256" key="2">
    <source>
        <dbReference type="PROSITE-ProRule" id="PRU00285"/>
    </source>
</evidence>
<dbReference type="PANTHER" id="PTHR11527">
    <property type="entry name" value="HEAT-SHOCK PROTEIN 20 FAMILY MEMBER"/>
    <property type="match status" value="1"/>
</dbReference>
<dbReference type="InterPro" id="IPR002068">
    <property type="entry name" value="A-crystallin/Hsp20_dom"/>
</dbReference>
<evidence type="ECO:0000256" key="1">
    <source>
        <dbReference type="ARBA" id="ARBA00023016"/>
    </source>
</evidence>
<evidence type="ECO:0000313" key="7">
    <source>
        <dbReference type="Proteomes" id="UP001642720"/>
    </source>
</evidence>
<reference evidence="6 7" key="1">
    <citation type="submission" date="2018-01" db="EMBL/GenBank/DDBJ databases">
        <title>Genome characterization of the sugarcane-associated fungus Trichoderma ghanense CCMA-1212 and their application in lignocelulose bioconversion.</title>
        <authorList>
            <person name="Steindorff A.S."/>
            <person name="Mendes T.D."/>
            <person name="Vilela E.S.D."/>
            <person name="Rodrigues D.S."/>
            <person name="Formighieri E.F."/>
            <person name="Melo I.S."/>
            <person name="Favaro L.C.L."/>
        </authorList>
    </citation>
    <scope>NUCLEOTIDE SEQUENCE [LARGE SCALE GENOMIC DNA]</scope>
    <source>
        <strain evidence="6 7">CCMA-1212</strain>
    </source>
</reference>
<sequence>MLKRSLLRNNNNNNKNRIIKHLSSAPTPKTTPIAAARLFSTAPKMAFFQRNFYPETSFTPLFRLLQDFDDYSRQSNGGSPSGRRTGIAPWQPKFDVRETDSAYELHGELPGMNKDNVNIEFTDSQTLVVHGRVERTYTAGTPPSGYLEGSKTGGAITEGGEKEKKPPKPTVEDEGAAGKSGEKQVSKKGEEKDSGKPADNAKYWLSERSVGEFSRTFSFPTRIDQDKVSANFKDGILNITIPKAAKHEPKKIPVN</sequence>
<evidence type="ECO:0000313" key="6">
    <source>
        <dbReference type="EMBL" id="TFA99473.1"/>
    </source>
</evidence>
<dbReference type="CDD" id="cd06464">
    <property type="entry name" value="ACD_sHsps-like"/>
    <property type="match status" value="1"/>
</dbReference>
<dbReference type="Proteomes" id="UP001642720">
    <property type="component" value="Unassembled WGS sequence"/>
</dbReference>
<name>A0ABY2GVJ1_9HYPO</name>
<feature type="compositionally biased region" description="Basic and acidic residues" evidence="4">
    <location>
        <begin position="180"/>
        <end position="196"/>
    </location>
</feature>
<keyword evidence="1 6" id="KW-0346">Stress response</keyword>
<dbReference type="SUPFAM" id="SSF49764">
    <property type="entry name" value="HSP20-like chaperones"/>
    <property type="match status" value="1"/>
</dbReference>
<proteinExistence type="inferred from homology"/>
<dbReference type="PROSITE" id="PS01031">
    <property type="entry name" value="SHSP"/>
    <property type="match status" value="1"/>
</dbReference>
<evidence type="ECO:0000256" key="3">
    <source>
        <dbReference type="RuleBase" id="RU003616"/>
    </source>
</evidence>
<feature type="region of interest" description="Disordered" evidence="4">
    <location>
        <begin position="136"/>
        <end position="203"/>
    </location>
</feature>
<dbReference type="EMBL" id="PPTA01000014">
    <property type="protein sequence ID" value="TFA99473.1"/>
    <property type="molecule type" value="Genomic_DNA"/>
</dbReference>
<keyword evidence="7" id="KW-1185">Reference proteome</keyword>
<dbReference type="RefSeq" id="XP_073555675.1">
    <property type="nucleotide sequence ID" value="XM_073705822.1"/>
</dbReference>
<dbReference type="GeneID" id="300580272"/>